<dbReference type="PANTHER" id="PTHR43875">
    <property type="entry name" value="MALTODEXTRIN IMPORT ATP-BINDING PROTEIN MSMX"/>
    <property type="match status" value="1"/>
</dbReference>
<dbReference type="RefSeq" id="WP_189693641.1">
    <property type="nucleotide sequence ID" value="NZ_BNCM01000006.1"/>
</dbReference>
<evidence type="ECO:0000256" key="4">
    <source>
        <dbReference type="ARBA" id="ARBA00022840"/>
    </source>
</evidence>
<dbReference type="PROSITE" id="PS50893">
    <property type="entry name" value="ABC_TRANSPORTER_2"/>
    <property type="match status" value="1"/>
</dbReference>
<dbReference type="InterPro" id="IPR047641">
    <property type="entry name" value="ABC_transpr_MalK/UgpC-like"/>
</dbReference>
<evidence type="ECO:0000256" key="3">
    <source>
        <dbReference type="ARBA" id="ARBA00022741"/>
    </source>
</evidence>
<evidence type="ECO:0000256" key="5">
    <source>
        <dbReference type="ARBA" id="ARBA00022967"/>
    </source>
</evidence>
<dbReference type="PANTHER" id="PTHR43875:SF15">
    <property type="entry name" value="TREHALOSE IMPORT ATP-BINDING PROTEIN SUGC"/>
    <property type="match status" value="1"/>
</dbReference>
<dbReference type="Proteomes" id="UP000639051">
    <property type="component" value="Unassembled WGS sequence"/>
</dbReference>
<dbReference type="InterPro" id="IPR017871">
    <property type="entry name" value="ABC_transporter-like_CS"/>
</dbReference>
<dbReference type="GO" id="GO:0005524">
    <property type="term" value="F:ATP binding"/>
    <property type="evidence" value="ECO:0007669"/>
    <property type="project" value="UniProtKB-KW"/>
</dbReference>
<dbReference type="Gene3D" id="2.40.50.100">
    <property type="match status" value="1"/>
</dbReference>
<dbReference type="EMBL" id="JAERRC010000046">
    <property type="protein sequence ID" value="MBL0707188.1"/>
    <property type="molecule type" value="Genomic_DNA"/>
</dbReference>
<dbReference type="InterPro" id="IPR003593">
    <property type="entry name" value="AAA+_ATPase"/>
</dbReference>
<proteinExistence type="predicted"/>
<evidence type="ECO:0000313" key="9">
    <source>
        <dbReference type="Proteomes" id="UP000639051"/>
    </source>
</evidence>
<keyword evidence="1" id="KW-0813">Transport</keyword>
<protein>
    <submittedName>
        <fullName evidence="8">ABC transporter ATP-binding protein</fullName>
    </submittedName>
</protein>
<evidence type="ECO:0000313" key="8">
    <source>
        <dbReference type="EMBL" id="MBL0707188.1"/>
    </source>
</evidence>
<gene>
    <name evidence="8" type="ORF">JJE72_16970</name>
</gene>
<organism evidence="8 9">
    <name type="scientific">Sinomonas cellulolyticus</name>
    <dbReference type="NCBI Taxonomy" id="2801916"/>
    <lineage>
        <taxon>Bacteria</taxon>
        <taxon>Bacillati</taxon>
        <taxon>Actinomycetota</taxon>
        <taxon>Actinomycetes</taxon>
        <taxon>Micrococcales</taxon>
        <taxon>Micrococcaceae</taxon>
        <taxon>Sinomonas</taxon>
    </lineage>
</organism>
<sequence length="390" mass="42111">MTTEPITKTPMTTTTAGWSAAAPDQPLLAIQGLRKQFTRANGQIVTAVDDISLSIAPGEFIVLLGPSGCGKTTLLRCIGGLESASEGTIEINGQPMFSAELGIDIPTRRRGISMVFQSYALWPNMTVFDNIAFPLKSRRRGISKAETATAVEEIARVVGIADLLTQYPHHISGGQQQRVALARALVDGNALVLFDEPLSNVDAKVRKDLRVELASLQGKYGFAAVYVTHDQEDAMELADRIVVLDGGRIAQVGAPQDIYQNPSSSYVAAFVGSSNSLPGTVTSATPTAVTLESAFGTVSARPSDDVEPGQAVDVMFRPQHVRIHTERPVGENTWRMCLRKIMHAGTHAEAVLTHDHNIYQARVEVDFDAPLDTDVWVQVAPRHVFAFPQG</sequence>
<dbReference type="InterPro" id="IPR008995">
    <property type="entry name" value="Mo/tungstate-bd_C_term_dom"/>
</dbReference>
<keyword evidence="2" id="KW-1003">Cell membrane</keyword>
<feature type="domain" description="ABC transporter" evidence="7">
    <location>
        <begin position="28"/>
        <end position="271"/>
    </location>
</feature>
<keyword evidence="3" id="KW-0547">Nucleotide-binding</keyword>
<evidence type="ECO:0000259" key="7">
    <source>
        <dbReference type="PROSITE" id="PS50893"/>
    </source>
</evidence>
<name>A0ABS1K6V0_9MICC</name>
<keyword evidence="6" id="KW-0472">Membrane</keyword>
<accession>A0ABS1K6V0</accession>
<comment type="caution">
    <text evidence="8">The sequence shown here is derived from an EMBL/GenBank/DDBJ whole genome shotgun (WGS) entry which is preliminary data.</text>
</comment>
<evidence type="ECO:0000256" key="2">
    <source>
        <dbReference type="ARBA" id="ARBA00022475"/>
    </source>
</evidence>
<keyword evidence="5" id="KW-1278">Translocase</keyword>
<keyword evidence="4 8" id="KW-0067">ATP-binding</keyword>
<keyword evidence="9" id="KW-1185">Reference proteome</keyword>
<dbReference type="PROSITE" id="PS00211">
    <property type="entry name" value="ABC_TRANSPORTER_1"/>
    <property type="match status" value="1"/>
</dbReference>
<dbReference type="Gene3D" id="3.40.50.300">
    <property type="entry name" value="P-loop containing nucleotide triphosphate hydrolases"/>
    <property type="match status" value="1"/>
</dbReference>
<evidence type="ECO:0000256" key="1">
    <source>
        <dbReference type="ARBA" id="ARBA00022448"/>
    </source>
</evidence>
<dbReference type="SUPFAM" id="SSF52540">
    <property type="entry name" value="P-loop containing nucleoside triphosphate hydrolases"/>
    <property type="match status" value="1"/>
</dbReference>
<dbReference type="InterPro" id="IPR003439">
    <property type="entry name" value="ABC_transporter-like_ATP-bd"/>
</dbReference>
<dbReference type="SUPFAM" id="SSF50331">
    <property type="entry name" value="MOP-like"/>
    <property type="match status" value="1"/>
</dbReference>
<dbReference type="SMART" id="SM00382">
    <property type="entry name" value="AAA"/>
    <property type="match status" value="1"/>
</dbReference>
<reference evidence="8 9" key="1">
    <citation type="submission" date="2021-01" db="EMBL/GenBank/DDBJ databases">
        <title>Genome public.</title>
        <authorList>
            <person name="Liu C."/>
            <person name="Sun Q."/>
        </authorList>
    </citation>
    <scope>NUCLEOTIDE SEQUENCE [LARGE SCALE GENOMIC DNA]</scope>
    <source>
        <strain evidence="8 9">JC656</strain>
    </source>
</reference>
<dbReference type="InterPro" id="IPR027417">
    <property type="entry name" value="P-loop_NTPase"/>
</dbReference>
<evidence type="ECO:0000256" key="6">
    <source>
        <dbReference type="ARBA" id="ARBA00023136"/>
    </source>
</evidence>
<dbReference type="Pfam" id="PF00005">
    <property type="entry name" value="ABC_tran"/>
    <property type="match status" value="1"/>
</dbReference>